<dbReference type="Proteomes" id="UP001454036">
    <property type="component" value="Unassembled WGS sequence"/>
</dbReference>
<reference evidence="2 3" key="1">
    <citation type="submission" date="2024-01" db="EMBL/GenBank/DDBJ databases">
        <title>The complete chloroplast genome sequence of Lithospermum erythrorhizon: insights into the phylogenetic relationship among Boraginaceae species and the maternal lineages of purple gromwells.</title>
        <authorList>
            <person name="Okada T."/>
            <person name="Watanabe K."/>
        </authorList>
    </citation>
    <scope>NUCLEOTIDE SEQUENCE [LARGE SCALE GENOMIC DNA]</scope>
</reference>
<feature type="compositionally biased region" description="Basic and acidic residues" evidence="1">
    <location>
        <begin position="55"/>
        <end position="84"/>
    </location>
</feature>
<proteinExistence type="predicted"/>
<evidence type="ECO:0000313" key="3">
    <source>
        <dbReference type="Proteomes" id="UP001454036"/>
    </source>
</evidence>
<comment type="caution">
    <text evidence="2">The sequence shown here is derived from an EMBL/GenBank/DDBJ whole genome shotgun (WGS) entry which is preliminary data.</text>
</comment>
<feature type="region of interest" description="Disordered" evidence="1">
    <location>
        <begin position="55"/>
        <end position="112"/>
    </location>
</feature>
<keyword evidence="3" id="KW-1185">Reference proteome</keyword>
<dbReference type="EMBL" id="BAABME010012772">
    <property type="protein sequence ID" value="GAA0185508.1"/>
    <property type="molecule type" value="Genomic_DNA"/>
</dbReference>
<name>A0AAV3RUX5_LITER</name>
<protein>
    <submittedName>
        <fullName evidence="2">Uncharacterized protein</fullName>
    </submittedName>
</protein>
<organism evidence="2 3">
    <name type="scientific">Lithospermum erythrorhizon</name>
    <name type="common">Purple gromwell</name>
    <name type="synonym">Lithospermum officinale var. erythrorhizon</name>
    <dbReference type="NCBI Taxonomy" id="34254"/>
    <lineage>
        <taxon>Eukaryota</taxon>
        <taxon>Viridiplantae</taxon>
        <taxon>Streptophyta</taxon>
        <taxon>Embryophyta</taxon>
        <taxon>Tracheophyta</taxon>
        <taxon>Spermatophyta</taxon>
        <taxon>Magnoliopsida</taxon>
        <taxon>eudicotyledons</taxon>
        <taxon>Gunneridae</taxon>
        <taxon>Pentapetalae</taxon>
        <taxon>asterids</taxon>
        <taxon>lamiids</taxon>
        <taxon>Boraginales</taxon>
        <taxon>Boraginaceae</taxon>
        <taxon>Boraginoideae</taxon>
        <taxon>Lithospermeae</taxon>
        <taxon>Lithospermum</taxon>
    </lineage>
</organism>
<gene>
    <name evidence="2" type="ORF">LIER_32796</name>
</gene>
<dbReference type="AlphaFoldDB" id="A0AAV3RUX5"/>
<sequence length="112" mass="12602">MEFNLVPGVDQKIDVKAFIEGLRFSKFNGYLLKKRPSSLEEINERAYKYIRIEETNKRAEKGSGKQPMEPRSEVAEWPRQDPGARHGVLPGLLAPGERLLAPPGASKKQEGK</sequence>
<accession>A0AAV3RUX5</accession>
<evidence type="ECO:0000256" key="1">
    <source>
        <dbReference type="SAM" id="MobiDB-lite"/>
    </source>
</evidence>
<evidence type="ECO:0000313" key="2">
    <source>
        <dbReference type="EMBL" id="GAA0185508.1"/>
    </source>
</evidence>